<evidence type="ECO:0000256" key="1">
    <source>
        <dbReference type="ARBA" id="ARBA00022723"/>
    </source>
</evidence>
<evidence type="ECO:0000259" key="4">
    <source>
        <dbReference type="PROSITE" id="PS50199"/>
    </source>
</evidence>
<dbReference type="Pfam" id="PF09413">
    <property type="entry name" value="DUF2007"/>
    <property type="match status" value="1"/>
</dbReference>
<dbReference type="EMBL" id="QFXC01000014">
    <property type="protein sequence ID" value="RDH80720.1"/>
    <property type="molecule type" value="Genomic_DNA"/>
</dbReference>
<accession>A0A370D7X0</accession>
<dbReference type="PROSITE" id="PS50199">
    <property type="entry name" value="ZF_RANBP2_2"/>
    <property type="match status" value="1"/>
</dbReference>
<comment type="caution">
    <text evidence="5">The sequence shown here is derived from an EMBL/GenBank/DDBJ whole genome shotgun (WGS) entry which is preliminary data.</text>
</comment>
<proteinExistence type="predicted"/>
<dbReference type="InterPro" id="IPR001876">
    <property type="entry name" value="Znf_RanBP2"/>
</dbReference>
<feature type="domain" description="RanBP2-type" evidence="4">
    <location>
        <begin position="72"/>
        <end position="100"/>
    </location>
</feature>
<evidence type="ECO:0000256" key="3">
    <source>
        <dbReference type="ARBA" id="ARBA00022833"/>
    </source>
</evidence>
<name>A0A370D7X0_9GAMM</name>
<sequence>MKLIYTNENRFIVNNIKNIIENTGIEITLKNEYIAGAAGDLSPFDTWLEIWVENEDYNKAMQIVDDIDNADNSHDWFCSNCHEKNNASFELCWQCQSERP</sequence>
<keyword evidence="1" id="KW-0479">Metal-binding</keyword>
<dbReference type="GO" id="GO:0008270">
    <property type="term" value="F:zinc ion binding"/>
    <property type="evidence" value="ECO:0007669"/>
    <property type="project" value="UniProtKB-KW"/>
</dbReference>
<gene>
    <name evidence="5" type="ORF">DIZ80_16975</name>
</gene>
<organism evidence="5 6">
    <name type="scientific">endosymbiont of Galathealinum brachiosum</name>
    <dbReference type="NCBI Taxonomy" id="2200906"/>
    <lineage>
        <taxon>Bacteria</taxon>
        <taxon>Pseudomonadati</taxon>
        <taxon>Pseudomonadota</taxon>
        <taxon>Gammaproteobacteria</taxon>
        <taxon>sulfur-oxidizing symbionts</taxon>
    </lineage>
</organism>
<dbReference type="AlphaFoldDB" id="A0A370D7X0"/>
<protein>
    <recommendedName>
        <fullName evidence="4">RanBP2-type domain-containing protein</fullName>
    </recommendedName>
</protein>
<keyword evidence="3" id="KW-0862">Zinc</keyword>
<keyword evidence="2" id="KW-0863">Zinc-finger</keyword>
<dbReference type="PROSITE" id="PS01358">
    <property type="entry name" value="ZF_RANBP2_1"/>
    <property type="match status" value="1"/>
</dbReference>
<evidence type="ECO:0000256" key="2">
    <source>
        <dbReference type="ARBA" id="ARBA00022771"/>
    </source>
</evidence>
<dbReference type="Proteomes" id="UP000254266">
    <property type="component" value="Unassembled WGS sequence"/>
</dbReference>
<reference evidence="5 6" key="1">
    <citation type="journal article" date="2018" name="ISME J.">
        <title>Endosymbiont genomes yield clues of tubeworm success.</title>
        <authorList>
            <person name="Li Y."/>
            <person name="Liles M.R."/>
            <person name="Halanych K.M."/>
        </authorList>
    </citation>
    <scope>NUCLEOTIDE SEQUENCE [LARGE SCALE GENOMIC DNA]</scope>
    <source>
        <strain evidence="5">A1464</strain>
    </source>
</reference>
<keyword evidence="6" id="KW-1185">Reference proteome</keyword>
<evidence type="ECO:0000313" key="6">
    <source>
        <dbReference type="Proteomes" id="UP000254266"/>
    </source>
</evidence>
<evidence type="ECO:0000313" key="5">
    <source>
        <dbReference type="EMBL" id="RDH80720.1"/>
    </source>
</evidence>
<dbReference type="InterPro" id="IPR018551">
    <property type="entry name" value="DUF2007"/>
</dbReference>